<evidence type="ECO:0000256" key="1">
    <source>
        <dbReference type="SAM" id="MobiDB-lite"/>
    </source>
</evidence>
<proteinExistence type="predicted"/>
<feature type="signal peptide" evidence="2">
    <location>
        <begin position="1"/>
        <end position="22"/>
    </location>
</feature>
<dbReference type="Proteomes" id="UP001337655">
    <property type="component" value="Unassembled WGS sequence"/>
</dbReference>
<dbReference type="GeneID" id="89932420"/>
<feature type="region of interest" description="Disordered" evidence="1">
    <location>
        <begin position="538"/>
        <end position="593"/>
    </location>
</feature>
<feature type="compositionally biased region" description="Basic and acidic residues" evidence="1">
    <location>
        <begin position="46"/>
        <end position="68"/>
    </location>
</feature>
<keyword evidence="4" id="KW-1185">Reference proteome</keyword>
<feature type="region of interest" description="Disordered" evidence="1">
    <location>
        <begin position="36"/>
        <end position="75"/>
    </location>
</feature>
<dbReference type="EMBL" id="JAVRRT010000031">
    <property type="protein sequence ID" value="KAK5162939.1"/>
    <property type="molecule type" value="Genomic_DNA"/>
</dbReference>
<gene>
    <name evidence="3" type="ORF">LTR77_011100</name>
</gene>
<dbReference type="AlphaFoldDB" id="A0AAV9NXH4"/>
<dbReference type="RefSeq" id="XP_064653538.1">
    <property type="nucleotide sequence ID" value="XM_064808312.1"/>
</dbReference>
<evidence type="ECO:0000313" key="3">
    <source>
        <dbReference type="EMBL" id="KAK5162939.1"/>
    </source>
</evidence>
<protein>
    <recommendedName>
        <fullName evidence="5">F-box domain-containing protein</fullName>
    </recommendedName>
</protein>
<accession>A0AAV9NXH4</accession>
<feature type="compositionally biased region" description="Acidic residues" evidence="1">
    <location>
        <begin position="666"/>
        <end position="679"/>
    </location>
</feature>
<feature type="compositionally biased region" description="Low complexity" evidence="1">
    <location>
        <begin position="542"/>
        <end position="556"/>
    </location>
</feature>
<reference evidence="3 4" key="1">
    <citation type="submission" date="2023-08" db="EMBL/GenBank/DDBJ databases">
        <title>Black Yeasts Isolated from many extreme environments.</title>
        <authorList>
            <person name="Coleine C."/>
            <person name="Stajich J.E."/>
            <person name="Selbmann L."/>
        </authorList>
    </citation>
    <scope>NUCLEOTIDE SEQUENCE [LARGE SCALE GENOMIC DNA]</scope>
    <source>
        <strain evidence="3 4">CCFEE 5935</strain>
    </source>
</reference>
<organism evidence="3 4">
    <name type="scientific">Saxophila tyrrhenica</name>
    <dbReference type="NCBI Taxonomy" id="1690608"/>
    <lineage>
        <taxon>Eukaryota</taxon>
        <taxon>Fungi</taxon>
        <taxon>Dikarya</taxon>
        <taxon>Ascomycota</taxon>
        <taxon>Pezizomycotina</taxon>
        <taxon>Dothideomycetes</taxon>
        <taxon>Dothideomycetidae</taxon>
        <taxon>Mycosphaerellales</taxon>
        <taxon>Extremaceae</taxon>
        <taxon>Saxophila</taxon>
    </lineage>
</organism>
<sequence>MALGRLYYTIALLFCCTLYCTSHYDASWPSRGWKPTSGWGSKYKRHEQEKQAKARKEAERQQKNERAGKRAVRRASHLVEEAEQDFREGEEKFYATRVAQNDEWNGDEYWREKARRRARDPRKGRSEEAEAGGQAREEHRPARKKLKIETNMDFSYDETGAPVFSSFAKGRAVEHRYGGKPTDGNAALLGPQQTPTNFLRTPSLKHLSLTTPVTPSTPASAVPRNPDGSFSLLNGLCRDDSLLLRIVGHLTLPSLNSLYAISKTFHYLFNRHHTAFILAMVRTWAFGAETIFPWRHYKALCVKDPTQIQKMRMVGKAGMTRKQYDDLRKQCDDLRDCPGLKWLAMVIWRQGVCEDMLVQLRVNGLWCPPGTLESVKKMWFLMDMPLNALRIPLIRDSKYFSNTILQNFTHFMLKVDMLLTDPVAPQAPTDHPNKRLYPEKHDLKVLCGADLRKMLLAEKQMTGLWRVIRGWSPDPEDGQREITNLDVLRLWVRHEYRHPQGTSEKKRRLPIMGIPWYEVGMAGMERTGVALAVAMPDKSKAQQGGQPRPQAQQVAVTHSSVAGSSTISIHHAHAQAHGQAQYGTPKMKPRERLFRPDELVMRECFRRGMKMHKKVVKMMAFGFSDVLGREYPVLSEEEILKGLRGNGEGLMMGVDDMDPRVVFGDGWEEGEESDADSENGGEGSTEQMMEEDDMEMVDELMSGQD</sequence>
<keyword evidence="2" id="KW-0732">Signal</keyword>
<feature type="compositionally biased region" description="Acidic residues" evidence="1">
    <location>
        <begin position="688"/>
        <end position="698"/>
    </location>
</feature>
<evidence type="ECO:0000313" key="4">
    <source>
        <dbReference type="Proteomes" id="UP001337655"/>
    </source>
</evidence>
<name>A0AAV9NXH4_9PEZI</name>
<feature type="region of interest" description="Disordered" evidence="1">
    <location>
        <begin position="665"/>
        <end position="705"/>
    </location>
</feature>
<feature type="region of interest" description="Disordered" evidence="1">
    <location>
        <begin position="112"/>
        <end position="141"/>
    </location>
</feature>
<feature type="chain" id="PRO_5043508106" description="F-box domain-containing protein" evidence="2">
    <location>
        <begin position="23"/>
        <end position="705"/>
    </location>
</feature>
<evidence type="ECO:0008006" key="5">
    <source>
        <dbReference type="Google" id="ProtNLM"/>
    </source>
</evidence>
<comment type="caution">
    <text evidence="3">The sequence shown here is derived from an EMBL/GenBank/DDBJ whole genome shotgun (WGS) entry which is preliminary data.</text>
</comment>
<feature type="compositionally biased region" description="Polar residues" evidence="1">
    <location>
        <begin position="557"/>
        <end position="568"/>
    </location>
</feature>
<evidence type="ECO:0000256" key="2">
    <source>
        <dbReference type="SAM" id="SignalP"/>
    </source>
</evidence>